<protein>
    <submittedName>
        <fullName evidence="3">TIM-barrel fold metal-dependent hydrolase</fullName>
    </submittedName>
</protein>
<keyword evidence="4" id="KW-1185">Reference proteome</keyword>
<dbReference type="AlphaFoldDB" id="A0A927NCX1"/>
<dbReference type="Pfam" id="PF04909">
    <property type="entry name" value="Amidohydro_2"/>
    <property type="match status" value="1"/>
</dbReference>
<dbReference type="Proteomes" id="UP000638648">
    <property type="component" value="Unassembled WGS sequence"/>
</dbReference>
<evidence type="ECO:0000313" key="3">
    <source>
        <dbReference type="EMBL" id="MBE1613212.1"/>
    </source>
</evidence>
<accession>A0A927NCX1</accession>
<evidence type="ECO:0000313" key="4">
    <source>
        <dbReference type="Proteomes" id="UP000638648"/>
    </source>
</evidence>
<dbReference type="EMBL" id="JADBEM010000001">
    <property type="protein sequence ID" value="MBE1613212.1"/>
    <property type="molecule type" value="Genomic_DNA"/>
</dbReference>
<dbReference type="InterPro" id="IPR032466">
    <property type="entry name" value="Metal_Hydrolase"/>
</dbReference>
<dbReference type="GO" id="GO:0005737">
    <property type="term" value="C:cytoplasm"/>
    <property type="evidence" value="ECO:0007669"/>
    <property type="project" value="TreeGrafter"/>
</dbReference>
<organism evidence="3 4">
    <name type="scientific">Actinopolymorpha pittospori</name>
    <dbReference type="NCBI Taxonomy" id="648752"/>
    <lineage>
        <taxon>Bacteria</taxon>
        <taxon>Bacillati</taxon>
        <taxon>Actinomycetota</taxon>
        <taxon>Actinomycetes</taxon>
        <taxon>Propionibacteriales</taxon>
        <taxon>Actinopolymorphaceae</taxon>
        <taxon>Actinopolymorpha</taxon>
    </lineage>
</organism>
<sequence length="364" mass="41510">MTAVTEAPRHTRTRPVQVGIVDCDTHNYWDDQSELKPFLDPRWHEHLDTLGLRRYSGGSYPRFWDDAIDTRPPSGRRSGSDVGFMGTDLLDRHHIAYAVLIPLTSVSGLLNLDLANAMATAINDWQAAQWLDKDDRMRASISVATEDPVAAAAEVRRVAQDRRFVQVQFSGRPAEPMGRRRYWPIYEACAEFGIPVMSHAFGSSGQPITGAGWASYYIEDHVGPAISVQANIVSMIMEGVFDRFPGLRLVSVENGFAWAASLRWRMDQAFELLRSEVPHLSRRPSEYFEEHVYLATQPVEEPEKREYFQQMLEQYPGYVDRLLFSSDYPHWDGDAPNRAVPLLRDPEARDKVLRRNARRLYGLA</sequence>
<dbReference type="InterPro" id="IPR032465">
    <property type="entry name" value="ACMSD"/>
</dbReference>
<proteinExistence type="predicted"/>
<dbReference type="PANTHER" id="PTHR21240:SF28">
    <property type="entry name" value="ISO-OROTATE DECARBOXYLASE (EUROFUNG)"/>
    <property type="match status" value="1"/>
</dbReference>
<dbReference type="GO" id="GO:0019748">
    <property type="term" value="P:secondary metabolic process"/>
    <property type="evidence" value="ECO:0007669"/>
    <property type="project" value="TreeGrafter"/>
</dbReference>
<gene>
    <name evidence="3" type="ORF">HEB94_010060</name>
</gene>
<dbReference type="InterPro" id="IPR006680">
    <property type="entry name" value="Amidohydro-rel"/>
</dbReference>
<dbReference type="PANTHER" id="PTHR21240">
    <property type="entry name" value="2-AMINO-3-CARBOXYLMUCONATE-6-SEMIALDEHYDE DECARBOXYLASE"/>
    <property type="match status" value="1"/>
</dbReference>
<keyword evidence="1" id="KW-0456">Lyase</keyword>
<reference evidence="3" key="1">
    <citation type="submission" date="2020-10" db="EMBL/GenBank/DDBJ databases">
        <title>Sequencing the genomes of 1000 actinobacteria strains.</title>
        <authorList>
            <person name="Klenk H.-P."/>
        </authorList>
    </citation>
    <scope>NUCLEOTIDE SEQUENCE</scope>
    <source>
        <strain evidence="3">DSM 45354</strain>
    </source>
</reference>
<feature type="domain" description="Amidohydrolase-related" evidence="2">
    <location>
        <begin position="22"/>
        <end position="363"/>
    </location>
</feature>
<name>A0A927NCX1_9ACTN</name>
<comment type="caution">
    <text evidence="3">The sequence shown here is derived from an EMBL/GenBank/DDBJ whole genome shotgun (WGS) entry which is preliminary data.</text>
</comment>
<evidence type="ECO:0000259" key="2">
    <source>
        <dbReference type="Pfam" id="PF04909"/>
    </source>
</evidence>
<dbReference type="RefSeq" id="WP_192756121.1">
    <property type="nucleotide sequence ID" value="NZ_BAABJL010000160.1"/>
</dbReference>
<dbReference type="GO" id="GO:0016787">
    <property type="term" value="F:hydrolase activity"/>
    <property type="evidence" value="ECO:0007669"/>
    <property type="project" value="UniProtKB-KW"/>
</dbReference>
<keyword evidence="3" id="KW-0378">Hydrolase</keyword>
<dbReference type="SUPFAM" id="SSF51556">
    <property type="entry name" value="Metallo-dependent hydrolases"/>
    <property type="match status" value="1"/>
</dbReference>
<evidence type="ECO:0000256" key="1">
    <source>
        <dbReference type="ARBA" id="ARBA00023239"/>
    </source>
</evidence>
<dbReference type="Gene3D" id="3.20.20.140">
    <property type="entry name" value="Metal-dependent hydrolases"/>
    <property type="match status" value="1"/>
</dbReference>
<dbReference type="GO" id="GO:0016831">
    <property type="term" value="F:carboxy-lyase activity"/>
    <property type="evidence" value="ECO:0007669"/>
    <property type="project" value="InterPro"/>
</dbReference>